<comment type="caution">
    <text evidence="1">The sequence shown here is derived from an EMBL/GenBank/DDBJ whole genome shotgun (WGS) entry which is preliminary data.</text>
</comment>
<dbReference type="Proteomes" id="UP000587991">
    <property type="component" value="Unassembled WGS sequence"/>
</dbReference>
<protein>
    <submittedName>
        <fullName evidence="1">DUF1800 domain-containing protein</fullName>
    </submittedName>
</protein>
<gene>
    <name evidence="1" type="ORF">HF682_02355</name>
</gene>
<dbReference type="Pfam" id="PF08811">
    <property type="entry name" value="DUF1800"/>
    <property type="match status" value="1"/>
</dbReference>
<sequence length="490" mass="55705">MQAVLRTLPLLLGLHAGVLLAKGMGEDEARHLLNRTGFSPDYRAIQQYALLSREEGVDRLLSSVQTRPETEPPAEIVQYTPPSAIKSLSEDAKRDFRRTLRQQGAQLQDWWLGEMLTTRSPLTERLTLLWHNHFTSSLDKVKEPVLIYKQNLLLRQHALGNFGTLLHAVTRDPAMLVYLDNARSKKEQPNENYAREVMELFALGEGHYTEQDIREGARALTGLTLNPDTGEAIFAPKRHDSGEKTLFGQRGRYDPDTFIDRILQQPATAEYVTRRLWREFVSPSPDEREVQRLAQQFRQDQLEMKPLLRRMLLSPAFWDPKNRGTLVKSPVELVVGTLRQFQPHLSGSQALVRAAGGMGQELFNPPNVKGWPGGNDWINTATLQARRQFLDQVFRGRDLPMPAPQMADAPMSKGEMSKGERQTQVLTRALSRIDINGQQWLRQFPDSPTGRQQVQLTLLPLPASGMKDNTEPMNEDWLLQLVLSPAYQLK</sequence>
<dbReference type="EMBL" id="JABAIM010000001">
    <property type="protein sequence ID" value="NLR74002.1"/>
    <property type="molecule type" value="Genomic_DNA"/>
</dbReference>
<dbReference type="RefSeq" id="WP_168875648.1">
    <property type="nucleotide sequence ID" value="NZ_JABAIM010000001.1"/>
</dbReference>
<keyword evidence="2" id="KW-1185">Reference proteome</keyword>
<organism evidence="1 2">
    <name type="scientific">Leeia aquatica</name>
    <dbReference type="NCBI Taxonomy" id="2725557"/>
    <lineage>
        <taxon>Bacteria</taxon>
        <taxon>Pseudomonadati</taxon>
        <taxon>Pseudomonadota</taxon>
        <taxon>Betaproteobacteria</taxon>
        <taxon>Neisseriales</taxon>
        <taxon>Leeiaceae</taxon>
        <taxon>Leeia</taxon>
    </lineage>
</organism>
<dbReference type="AlphaFoldDB" id="A0A847SDI1"/>
<dbReference type="InterPro" id="IPR014917">
    <property type="entry name" value="DUF1800"/>
</dbReference>
<accession>A0A847SDI1</accession>
<reference evidence="1 2" key="1">
    <citation type="submission" date="2020-04" db="EMBL/GenBank/DDBJ databases">
        <title>Draft genome of Leeia sp. IMCC25680.</title>
        <authorList>
            <person name="Song J."/>
            <person name="Cho J.-C."/>
        </authorList>
    </citation>
    <scope>NUCLEOTIDE SEQUENCE [LARGE SCALE GENOMIC DNA]</scope>
    <source>
        <strain evidence="1 2">IMCC25680</strain>
    </source>
</reference>
<evidence type="ECO:0000313" key="2">
    <source>
        <dbReference type="Proteomes" id="UP000587991"/>
    </source>
</evidence>
<evidence type="ECO:0000313" key="1">
    <source>
        <dbReference type="EMBL" id="NLR74002.1"/>
    </source>
</evidence>
<name>A0A847SDI1_9NEIS</name>
<proteinExistence type="predicted"/>